<dbReference type="Proteomes" id="UP001478862">
    <property type="component" value="Unassembled WGS sequence"/>
</dbReference>
<dbReference type="RefSeq" id="WP_349662167.1">
    <property type="nucleotide sequence ID" value="NZ_JBEGDG010000037.1"/>
</dbReference>
<dbReference type="EMBL" id="JBEGDG010000037">
    <property type="protein sequence ID" value="MEQ6357850.1"/>
    <property type="molecule type" value="Genomic_DNA"/>
</dbReference>
<evidence type="ECO:0000313" key="2">
    <source>
        <dbReference type="Proteomes" id="UP001478862"/>
    </source>
</evidence>
<keyword evidence="2" id="KW-1185">Reference proteome</keyword>
<evidence type="ECO:0000313" key="1">
    <source>
        <dbReference type="EMBL" id="MEQ6357850.1"/>
    </source>
</evidence>
<dbReference type="Gene3D" id="6.10.320.10">
    <property type="match status" value="1"/>
</dbReference>
<protein>
    <submittedName>
        <fullName evidence="1">Uncharacterized protein</fullName>
    </submittedName>
</protein>
<sequence length="169" mass="19354">MINLAEAVKLKSILGKKVQELIGELERSAFVTVEKGQAPKTSNRAMNVIEAELAQVRLDVRTLDRLVYEANIKNSVDFKGEKLALVEAIELATQLRADIELCKEFSMHEKESVRMGYGETTMLYEIAMYEPDEYRERAITLEKDAHKLSNLINAKNYSVEINFDDSRYF</sequence>
<name>A0ABV1MZ98_9BACI</name>
<accession>A0ABV1MZ98</accession>
<reference evidence="1 2" key="1">
    <citation type="submission" date="2024-06" db="EMBL/GenBank/DDBJ databases">
        <title>Lysinibacillus zambalefons sp. nov., a Novel Firmicute Isolated from the Poon Bato Zambales Hyperalkaline Spring.</title>
        <authorList>
            <person name="Aja J.A."/>
            <person name="Lazaro J.E.H."/>
            <person name="Llorin L.D."/>
            <person name="Lim K.R."/>
            <person name="Teodosio J."/>
            <person name="Dalisay D.S."/>
        </authorList>
    </citation>
    <scope>NUCLEOTIDE SEQUENCE [LARGE SCALE GENOMIC DNA]</scope>
    <source>
        <strain evidence="1 2">M3</strain>
    </source>
</reference>
<gene>
    <name evidence="1" type="ORF">ABNX05_24930</name>
</gene>
<comment type="caution">
    <text evidence="1">The sequence shown here is derived from an EMBL/GenBank/DDBJ whole genome shotgun (WGS) entry which is preliminary data.</text>
</comment>
<organism evidence="1 2">
    <name type="scientific">Lysinibacillus zambalensis</name>
    <dbReference type="NCBI Taxonomy" id="3160866"/>
    <lineage>
        <taxon>Bacteria</taxon>
        <taxon>Bacillati</taxon>
        <taxon>Bacillota</taxon>
        <taxon>Bacilli</taxon>
        <taxon>Bacillales</taxon>
        <taxon>Bacillaceae</taxon>
        <taxon>Lysinibacillus</taxon>
    </lineage>
</organism>
<proteinExistence type="predicted"/>